<dbReference type="EMBL" id="FOQG01000002">
    <property type="protein sequence ID" value="SFH83657.1"/>
    <property type="molecule type" value="Genomic_DNA"/>
</dbReference>
<dbReference type="OrthoDB" id="3784477at2"/>
<keyword evidence="3" id="KW-1185">Reference proteome</keyword>
<accession>A0A1I3DA98</accession>
<feature type="transmembrane region" description="Helical" evidence="1">
    <location>
        <begin position="86"/>
        <end position="103"/>
    </location>
</feature>
<feature type="transmembrane region" description="Helical" evidence="1">
    <location>
        <begin position="109"/>
        <end position="130"/>
    </location>
</feature>
<evidence type="ECO:0000313" key="2">
    <source>
        <dbReference type="EMBL" id="SFH83657.1"/>
    </source>
</evidence>
<sequence length="147" mass="15856">MVQQPRSLVLAVRLLLALVVLGALVTLLTAVQREALIRAWSVGHPSDSSIQAPAFVPVAVVLYVVYAGLMLVLLPFLRGGYSWARWSQFALVAIIVISTLAALRTEPPTLFVVCSVASLPLDAAILYLLVHRDTSAFLRGEPTPARV</sequence>
<dbReference type="Proteomes" id="UP000198649">
    <property type="component" value="Unassembled WGS sequence"/>
</dbReference>
<name>A0A1I3DA98_9ACTN</name>
<keyword evidence="1" id="KW-1133">Transmembrane helix</keyword>
<reference evidence="2 3" key="1">
    <citation type="submission" date="2016-10" db="EMBL/GenBank/DDBJ databases">
        <authorList>
            <person name="de Groot N.N."/>
        </authorList>
    </citation>
    <scope>NUCLEOTIDE SEQUENCE [LARGE SCALE GENOMIC DNA]</scope>
    <source>
        <strain evidence="2 3">CGMCC 1.11156</strain>
    </source>
</reference>
<feature type="transmembrane region" description="Helical" evidence="1">
    <location>
        <begin position="54"/>
        <end position="74"/>
    </location>
</feature>
<proteinExistence type="predicted"/>
<dbReference type="STRING" id="1005945.SAMN05216561_102419"/>
<dbReference type="AlphaFoldDB" id="A0A1I3DA98"/>
<keyword evidence="1" id="KW-0472">Membrane</keyword>
<keyword evidence="1" id="KW-0812">Transmembrane</keyword>
<evidence type="ECO:0000256" key="1">
    <source>
        <dbReference type="SAM" id="Phobius"/>
    </source>
</evidence>
<gene>
    <name evidence="2" type="ORF">SAMN05216561_102419</name>
</gene>
<organism evidence="2 3">
    <name type="scientific">Nocardioides psychrotolerans</name>
    <dbReference type="NCBI Taxonomy" id="1005945"/>
    <lineage>
        <taxon>Bacteria</taxon>
        <taxon>Bacillati</taxon>
        <taxon>Actinomycetota</taxon>
        <taxon>Actinomycetes</taxon>
        <taxon>Propionibacteriales</taxon>
        <taxon>Nocardioidaceae</taxon>
        <taxon>Nocardioides</taxon>
    </lineage>
</organism>
<protein>
    <submittedName>
        <fullName evidence="2">Uncharacterized protein</fullName>
    </submittedName>
</protein>
<evidence type="ECO:0000313" key="3">
    <source>
        <dbReference type="Proteomes" id="UP000198649"/>
    </source>
</evidence>
<dbReference type="RefSeq" id="WP_091110633.1">
    <property type="nucleotide sequence ID" value="NZ_BKAF01000004.1"/>
</dbReference>